<dbReference type="Proteomes" id="UP001229421">
    <property type="component" value="Unassembled WGS sequence"/>
</dbReference>
<keyword evidence="2" id="KW-0808">Transferase</keyword>
<dbReference type="PANTHER" id="PTHR31623:SF80">
    <property type="entry name" value="DEACETYLVINDOLINE O-ACETYLTRANSFERASE"/>
    <property type="match status" value="1"/>
</dbReference>
<evidence type="ECO:0000256" key="1">
    <source>
        <dbReference type="ARBA" id="ARBA00009861"/>
    </source>
</evidence>
<evidence type="ECO:0000256" key="2">
    <source>
        <dbReference type="ARBA" id="ARBA00022679"/>
    </source>
</evidence>
<gene>
    <name evidence="4" type="ORF">QVD17_42098</name>
</gene>
<reference evidence="4" key="1">
    <citation type="journal article" date="2023" name="bioRxiv">
        <title>Improved chromosome-level genome assembly for marigold (Tagetes erecta).</title>
        <authorList>
            <person name="Jiang F."/>
            <person name="Yuan L."/>
            <person name="Wang S."/>
            <person name="Wang H."/>
            <person name="Xu D."/>
            <person name="Wang A."/>
            <person name="Fan W."/>
        </authorList>
    </citation>
    <scope>NUCLEOTIDE SEQUENCE</scope>
    <source>
        <strain evidence="4">WSJ</strain>
        <tissue evidence="4">Leaf</tissue>
    </source>
</reference>
<accession>A0AAD8JN17</accession>
<dbReference type="Pfam" id="PF02458">
    <property type="entry name" value="Transferase"/>
    <property type="match status" value="1"/>
</dbReference>
<dbReference type="Gene3D" id="3.30.559.10">
    <property type="entry name" value="Chloramphenicol acetyltransferase-like domain"/>
    <property type="match status" value="2"/>
</dbReference>
<evidence type="ECO:0000313" key="4">
    <source>
        <dbReference type="EMBL" id="KAK1406626.1"/>
    </source>
</evidence>
<dbReference type="AlphaFoldDB" id="A0AAD8JN17"/>
<comment type="similarity">
    <text evidence="1">Belongs to the plant acyltransferase family.</text>
</comment>
<dbReference type="PANTHER" id="PTHR31623">
    <property type="entry name" value="F21J9.9"/>
    <property type="match status" value="1"/>
</dbReference>
<name>A0AAD8JN17_TARER</name>
<dbReference type="InterPro" id="IPR023213">
    <property type="entry name" value="CAT-like_dom_sf"/>
</dbReference>
<evidence type="ECO:0008006" key="6">
    <source>
        <dbReference type="Google" id="ProtNLM"/>
    </source>
</evidence>
<protein>
    <recommendedName>
        <fullName evidence="6">Transferase, Chloramphenicol acetyltransferase-like domain protein</fullName>
    </recommendedName>
</protein>
<proteinExistence type="inferred from homology"/>
<evidence type="ECO:0000313" key="5">
    <source>
        <dbReference type="Proteomes" id="UP001229421"/>
    </source>
</evidence>
<keyword evidence="5" id="KW-1185">Reference proteome</keyword>
<keyword evidence="3" id="KW-0012">Acyltransferase</keyword>
<evidence type="ECO:0000256" key="3">
    <source>
        <dbReference type="ARBA" id="ARBA00023315"/>
    </source>
</evidence>
<dbReference type="EMBL" id="JAUHHV010000012">
    <property type="protein sequence ID" value="KAK1406626.1"/>
    <property type="molecule type" value="Genomic_DNA"/>
</dbReference>
<sequence length="442" mass="49825">MRMISTLIRFSRRQLHTIVSRDIIKPSSPTPTHLKTYNLSMFDILVMNTFTPIVSFYPNTTTYASFHDKTLDLKKSLSQTLTKYYPFAGRLPKTAPTYVDCNDHGADFLEASIDSTLSDFLQKSQHEDLNQLFPHGLVWYESNKNYHDQSDSHVSPLAVQVNRFECGGLAVAVSLSHKIGDASSLIRFLNDWAKVTQSSSCSIEPHFISFKHANINFPGVSTEGSKECVTRSFTFSNKRLNDLKHKVITMSIESGQAITNPTRVEVLTWLLYKCAVGLDSFKPAGIDLLANIRRTMLEPIPENSIGNFVVLIEVDTKNENEMQPGYFISEIKKKKRELGGLKDLETACGHYLNKLSNGEIEDHQRRFDADAAYMCSSMCRYGLYEIDFGWGKPMKVTMGGYLGINTFVLMDTANGDGIEALVCLEKQDMDRFQSNSEVQAFC</sequence>
<dbReference type="GO" id="GO:0016746">
    <property type="term" value="F:acyltransferase activity"/>
    <property type="evidence" value="ECO:0007669"/>
    <property type="project" value="UniProtKB-KW"/>
</dbReference>
<organism evidence="4 5">
    <name type="scientific">Tagetes erecta</name>
    <name type="common">African marigold</name>
    <dbReference type="NCBI Taxonomy" id="13708"/>
    <lineage>
        <taxon>Eukaryota</taxon>
        <taxon>Viridiplantae</taxon>
        <taxon>Streptophyta</taxon>
        <taxon>Embryophyta</taxon>
        <taxon>Tracheophyta</taxon>
        <taxon>Spermatophyta</taxon>
        <taxon>Magnoliopsida</taxon>
        <taxon>eudicotyledons</taxon>
        <taxon>Gunneridae</taxon>
        <taxon>Pentapetalae</taxon>
        <taxon>asterids</taxon>
        <taxon>campanulids</taxon>
        <taxon>Asterales</taxon>
        <taxon>Asteraceae</taxon>
        <taxon>Asteroideae</taxon>
        <taxon>Heliantheae alliance</taxon>
        <taxon>Tageteae</taxon>
        <taxon>Tagetes</taxon>
    </lineage>
</organism>
<comment type="caution">
    <text evidence="4">The sequence shown here is derived from an EMBL/GenBank/DDBJ whole genome shotgun (WGS) entry which is preliminary data.</text>
</comment>